<evidence type="ECO:0000256" key="1">
    <source>
        <dbReference type="ARBA" id="ARBA00022729"/>
    </source>
</evidence>
<dbReference type="PANTHER" id="PTHR37423">
    <property type="entry name" value="SOLUBLE LYTIC MUREIN TRANSGLYCOSYLASE-RELATED"/>
    <property type="match status" value="1"/>
</dbReference>
<comment type="similarity">
    <text evidence="6">Belongs to the BamD family.</text>
</comment>
<dbReference type="Proteomes" id="UP000199657">
    <property type="component" value="Unassembled WGS sequence"/>
</dbReference>
<keyword evidence="3 6" id="KW-0564">Palmitate</keyword>
<evidence type="ECO:0000256" key="3">
    <source>
        <dbReference type="ARBA" id="ARBA00023139"/>
    </source>
</evidence>
<dbReference type="Gene3D" id="1.25.40.10">
    <property type="entry name" value="Tetratricopeptide repeat domain"/>
    <property type="match status" value="1"/>
</dbReference>
<evidence type="ECO:0000313" key="9">
    <source>
        <dbReference type="EMBL" id="SEP12615.1"/>
    </source>
</evidence>
<dbReference type="InterPro" id="IPR039565">
    <property type="entry name" value="BamD-like"/>
</dbReference>
<sequence>MSRLSLALVITLAIVLAGCGGRGGSPDVSDPMQRGAEDSRQDERSAEELYESARSAMDRGDYRTAAERLENLQARYPFGPYSRQAQLDLIYAYFQAREMGSAINAADRFMRLNPQDEQVAYARYMRGRANLDRGNDFLTRTFDIDRRTRDPNAIREAYADFLQVVDNYPDSEYADDAEERMVILRQHLAHYEMYVAGYYMKRGAYVAAANRAQNVIQNFQGTPSVRDALVVLAEAYGELELADLQADVVRVLEMNYPDHPALQDTLFSPGLGDAAAAENEQDS</sequence>
<dbReference type="PANTHER" id="PTHR37423:SF1">
    <property type="entry name" value="OUTER MEMBRANE PROTEIN ASSEMBLY FACTOR BAMD"/>
    <property type="match status" value="1"/>
</dbReference>
<dbReference type="SUPFAM" id="SSF48452">
    <property type="entry name" value="TPR-like"/>
    <property type="match status" value="1"/>
</dbReference>
<feature type="compositionally biased region" description="Basic and acidic residues" evidence="7">
    <location>
        <begin position="35"/>
        <end position="46"/>
    </location>
</feature>
<comment type="subcellular location">
    <subcellularLocation>
        <location evidence="6">Cell outer membrane</location>
        <topology evidence="6">Lipid-anchor</topology>
    </subcellularLocation>
</comment>
<dbReference type="STRING" id="406100.SAMN04488052_11123"/>
<dbReference type="InterPro" id="IPR011990">
    <property type="entry name" value="TPR-like_helical_dom_sf"/>
</dbReference>
<evidence type="ECO:0000256" key="6">
    <source>
        <dbReference type="HAMAP-Rule" id="MF_00922"/>
    </source>
</evidence>
<dbReference type="InterPro" id="IPR017689">
    <property type="entry name" value="BamD"/>
</dbReference>
<dbReference type="PROSITE" id="PS51257">
    <property type="entry name" value="PROKAR_LIPOPROTEIN"/>
    <property type="match status" value="1"/>
</dbReference>
<dbReference type="GO" id="GO:1990063">
    <property type="term" value="C:Bam protein complex"/>
    <property type="evidence" value="ECO:0007669"/>
    <property type="project" value="TreeGrafter"/>
</dbReference>
<reference evidence="9 10" key="1">
    <citation type="submission" date="2016-10" db="EMBL/GenBank/DDBJ databases">
        <authorList>
            <person name="de Groot N.N."/>
        </authorList>
    </citation>
    <scope>NUCLEOTIDE SEQUENCE [LARGE SCALE GENOMIC DNA]</scope>
    <source>
        <strain evidence="9 10">CGMCC 1.6291</strain>
    </source>
</reference>
<organism evidence="9 10">
    <name type="scientific">Aquisalimonas asiatica</name>
    <dbReference type="NCBI Taxonomy" id="406100"/>
    <lineage>
        <taxon>Bacteria</taxon>
        <taxon>Pseudomonadati</taxon>
        <taxon>Pseudomonadota</taxon>
        <taxon>Gammaproteobacteria</taxon>
        <taxon>Chromatiales</taxon>
        <taxon>Ectothiorhodospiraceae</taxon>
        <taxon>Aquisalimonas</taxon>
    </lineage>
</organism>
<dbReference type="CDD" id="cd15830">
    <property type="entry name" value="BamD"/>
    <property type="match status" value="1"/>
</dbReference>
<comment type="subunit">
    <text evidence="6">Part of the Bam complex.</text>
</comment>
<feature type="region of interest" description="Disordered" evidence="7">
    <location>
        <begin position="22"/>
        <end position="46"/>
    </location>
</feature>
<evidence type="ECO:0000256" key="2">
    <source>
        <dbReference type="ARBA" id="ARBA00023136"/>
    </source>
</evidence>
<dbReference type="Pfam" id="PF13525">
    <property type="entry name" value="YfiO"/>
    <property type="match status" value="1"/>
</dbReference>
<comment type="function">
    <text evidence="6">Part of the outer membrane protein assembly complex, which is involved in assembly and insertion of beta-barrel proteins into the outer membrane.</text>
</comment>
<name>A0A1H8VB47_9GAMM</name>
<keyword evidence="5 6" id="KW-0449">Lipoprotein</keyword>
<evidence type="ECO:0000256" key="4">
    <source>
        <dbReference type="ARBA" id="ARBA00023237"/>
    </source>
</evidence>
<dbReference type="GO" id="GO:0043165">
    <property type="term" value="P:Gram-negative-bacterium-type cell outer membrane assembly"/>
    <property type="evidence" value="ECO:0007669"/>
    <property type="project" value="UniProtKB-UniRule"/>
</dbReference>
<feature type="domain" description="Outer membrane lipoprotein BamD-like" evidence="8">
    <location>
        <begin position="44"/>
        <end position="245"/>
    </location>
</feature>
<dbReference type="RefSeq" id="WP_091645857.1">
    <property type="nucleotide sequence ID" value="NZ_FOEG01000011.1"/>
</dbReference>
<keyword evidence="10" id="KW-1185">Reference proteome</keyword>
<protein>
    <recommendedName>
        <fullName evidence="6">Outer membrane protein assembly factor BamD</fullName>
    </recommendedName>
</protein>
<keyword evidence="2 6" id="KW-0472">Membrane</keyword>
<dbReference type="OrthoDB" id="9779191at2"/>
<evidence type="ECO:0000256" key="5">
    <source>
        <dbReference type="ARBA" id="ARBA00023288"/>
    </source>
</evidence>
<proteinExistence type="inferred from homology"/>
<evidence type="ECO:0000256" key="7">
    <source>
        <dbReference type="SAM" id="MobiDB-lite"/>
    </source>
</evidence>
<dbReference type="NCBIfam" id="TIGR03302">
    <property type="entry name" value="OM_YfiO"/>
    <property type="match status" value="1"/>
</dbReference>
<dbReference type="AlphaFoldDB" id="A0A1H8VB47"/>
<dbReference type="HAMAP" id="MF_00922">
    <property type="entry name" value="OM_assembly_BamD"/>
    <property type="match status" value="1"/>
</dbReference>
<accession>A0A1H8VB47</accession>
<evidence type="ECO:0000313" key="10">
    <source>
        <dbReference type="Proteomes" id="UP000199657"/>
    </source>
</evidence>
<dbReference type="EMBL" id="FOEG01000011">
    <property type="protein sequence ID" value="SEP12615.1"/>
    <property type="molecule type" value="Genomic_DNA"/>
</dbReference>
<evidence type="ECO:0000259" key="8">
    <source>
        <dbReference type="Pfam" id="PF13525"/>
    </source>
</evidence>
<dbReference type="GO" id="GO:0051205">
    <property type="term" value="P:protein insertion into membrane"/>
    <property type="evidence" value="ECO:0007669"/>
    <property type="project" value="UniProtKB-UniRule"/>
</dbReference>
<keyword evidence="1 6" id="KW-0732">Signal</keyword>
<gene>
    <name evidence="6" type="primary">bamD</name>
    <name evidence="9" type="ORF">SAMN04488052_11123</name>
</gene>
<keyword evidence="4 6" id="KW-0998">Cell outer membrane</keyword>